<proteinExistence type="predicted"/>
<dbReference type="InterPro" id="IPR006674">
    <property type="entry name" value="HD_domain"/>
</dbReference>
<dbReference type="InterPro" id="IPR003607">
    <property type="entry name" value="HD/PDEase_dom"/>
</dbReference>
<organism evidence="2 3">
    <name type="scientific">Afipia massiliensis</name>
    <dbReference type="NCBI Taxonomy" id="211460"/>
    <lineage>
        <taxon>Bacteria</taxon>
        <taxon>Pseudomonadati</taxon>
        <taxon>Pseudomonadota</taxon>
        <taxon>Alphaproteobacteria</taxon>
        <taxon>Hyphomicrobiales</taxon>
        <taxon>Nitrobacteraceae</taxon>
        <taxon>Afipia</taxon>
    </lineage>
</organism>
<dbReference type="Pfam" id="PF01966">
    <property type="entry name" value="HD"/>
    <property type="match status" value="1"/>
</dbReference>
<accession>A0A4U6BP04</accession>
<dbReference type="SUPFAM" id="SSF109604">
    <property type="entry name" value="HD-domain/PDEase-like"/>
    <property type="match status" value="1"/>
</dbReference>
<dbReference type="OrthoDB" id="8478129at2"/>
<dbReference type="EMBL" id="LBIA02000001">
    <property type="protein sequence ID" value="TKT72149.1"/>
    <property type="molecule type" value="Genomic_DNA"/>
</dbReference>
<dbReference type="PANTHER" id="PTHR35569">
    <property type="entry name" value="CYANAMIDE HYDRATASE DDI2-RELATED"/>
    <property type="match status" value="1"/>
</dbReference>
<sequence length="236" mass="25510">MTMTKPLQRCTCGRHGFLQALGFKGNGFFGFGASRVVAAPGADELRLPDTAACKAAEAYLGALSSSAMVGHCKRTFLFGRALADKAGARPDLEALYVGSLFHDLGLEPIFEGPDDFEVIGAREASRFLKAKGYPVLADTVAAAIEIHTSRATAEDPRPEVAYLNMGATVDVLGLRIDQIDRKLIQQIVEEYPRDGTKTMLTALLKREIDTKPNSNFSQIAARVDVLKLINDAPFAH</sequence>
<keyword evidence="3" id="KW-1185">Reference proteome</keyword>
<dbReference type="CDD" id="cd00077">
    <property type="entry name" value="HDc"/>
    <property type="match status" value="1"/>
</dbReference>
<name>A0A4U6BP04_9BRAD</name>
<feature type="domain" description="HD" evidence="1">
    <location>
        <begin position="70"/>
        <end position="159"/>
    </location>
</feature>
<dbReference type="STRING" id="211460.YH63_06625"/>
<evidence type="ECO:0000259" key="1">
    <source>
        <dbReference type="Pfam" id="PF01966"/>
    </source>
</evidence>
<dbReference type="PANTHER" id="PTHR35569:SF1">
    <property type="entry name" value="CYANAMIDE HYDRATASE DDI2-RELATED"/>
    <property type="match status" value="1"/>
</dbReference>
<dbReference type="Gene3D" id="1.10.3210.10">
    <property type="entry name" value="Hypothetical protein af1432"/>
    <property type="match status" value="1"/>
</dbReference>
<protein>
    <submittedName>
        <fullName evidence="2">HD domain-containing protein</fullName>
    </submittedName>
</protein>
<evidence type="ECO:0000313" key="3">
    <source>
        <dbReference type="Proteomes" id="UP000034832"/>
    </source>
</evidence>
<comment type="caution">
    <text evidence="2">The sequence shown here is derived from an EMBL/GenBank/DDBJ whole genome shotgun (WGS) entry which is preliminary data.</text>
</comment>
<dbReference type="AlphaFoldDB" id="A0A4U6BP04"/>
<evidence type="ECO:0000313" key="2">
    <source>
        <dbReference type="EMBL" id="TKT72149.1"/>
    </source>
</evidence>
<gene>
    <name evidence="2" type="ORF">YH63_012375</name>
</gene>
<dbReference type="Proteomes" id="UP000034832">
    <property type="component" value="Unassembled WGS sequence"/>
</dbReference>
<reference evidence="2" key="1">
    <citation type="submission" date="2019-04" db="EMBL/GenBank/DDBJ databases">
        <title>Whole genome sequencing of cave bacteria.</title>
        <authorList>
            <person name="Gan H.M."/>
            <person name="Barton H."/>
            <person name="Savka M.A."/>
        </authorList>
    </citation>
    <scope>NUCLEOTIDE SEQUENCE [LARGE SCALE GENOMIC DNA]</scope>
    <source>
        <strain evidence="2">LC387</strain>
    </source>
</reference>